<reference evidence="3" key="1">
    <citation type="journal article" date="2015" name="PLoS Genet.">
        <title>The dynamic genome and transcriptome of the human fungal pathogen Blastomyces and close relative Emmonsia.</title>
        <authorList>
            <person name="Munoz J.F."/>
            <person name="Gauthier G.M."/>
            <person name="Desjardins C.A."/>
            <person name="Gallo J.E."/>
            <person name="Holder J."/>
            <person name="Sullivan T.D."/>
            <person name="Marty A.J."/>
            <person name="Carmen J.C."/>
            <person name="Chen Z."/>
            <person name="Ding L."/>
            <person name="Gujja S."/>
            <person name="Magrini V."/>
            <person name="Misas E."/>
            <person name="Mitreva M."/>
            <person name="Priest M."/>
            <person name="Saif S."/>
            <person name="Whiston E.A."/>
            <person name="Young S."/>
            <person name="Zeng Q."/>
            <person name="Goldman W.E."/>
            <person name="Mardis E.R."/>
            <person name="Taylor J.W."/>
            <person name="McEwen J.G."/>
            <person name="Clay O.K."/>
            <person name="Klein B.S."/>
            <person name="Cuomo C.A."/>
        </authorList>
    </citation>
    <scope>NUCLEOTIDE SEQUENCE [LARGE SCALE GENOMIC DNA]</scope>
    <source>
        <strain evidence="3">UAMH 139</strain>
    </source>
</reference>
<accession>A0A0H1BAD9</accession>
<evidence type="ECO:0000256" key="1">
    <source>
        <dbReference type="SAM" id="MobiDB-lite"/>
    </source>
</evidence>
<sequence length="51" mass="5773">MSPASSQATRSQQQSTKDTSRVQRQYKHHDPGWAASTMALCVPWARLTNRD</sequence>
<evidence type="ECO:0000313" key="3">
    <source>
        <dbReference type="Proteomes" id="UP000053573"/>
    </source>
</evidence>
<dbReference type="Proteomes" id="UP000053573">
    <property type="component" value="Unassembled WGS sequence"/>
</dbReference>
<proteinExistence type="predicted"/>
<dbReference type="AlphaFoldDB" id="A0A0H1BAD9"/>
<organism evidence="2 3">
    <name type="scientific">Blastomyces silverae</name>
    <dbReference type="NCBI Taxonomy" id="2060906"/>
    <lineage>
        <taxon>Eukaryota</taxon>
        <taxon>Fungi</taxon>
        <taxon>Dikarya</taxon>
        <taxon>Ascomycota</taxon>
        <taxon>Pezizomycotina</taxon>
        <taxon>Eurotiomycetes</taxon>
        <taxon>Eurotiomycetidae</taxon>
        <taxon>Onygenales</taxon>
        <taxon>Ajellomycetaceae</taxon>
        <taxon>Blastomyces</taxon>
    </lineage>
</organism>
<protein>
    <submittedName>
        <fullName evidence="2">Uncharacterized protein</fullName>
    </submittedName>
</protein>
<comment type="caution">
    <text evidence="2">The sequence shown here is derived from an EMBL/GenBank/DDBJ whole genome shotgun (WGS) entry which is preliminary data.</text>
</comment>
<keyword evidence="3" id="KW-1185">Reference proteome</keyword>
<evidence type="ECO:0000313" key="2">
    <source>
        <dbReference type="EMBL" id="KLJ08315.1"/>
    </source>
</evidence>
<gene>
    <name evidence="2" type="ORF">EMPG_16246</name>
</gene>
<dbReference type="EMBL" id="LDEV01002618">
    <property type="protein sequence ID" value="KLJ08315.1"/>
    <property type="molecule type" value="Genomic_DNA"/>
</dbReference>
<feature type="compositionally biased region" description="Low complexity" evidence="1">
    <location>
        <begin position="1"/>
        <end position="16"/>
    </location>
</feature>
<feature type="region of interest" description="Disordered" evidence="1">
    <location>
        <begin position="1"/>
        <end position="32"/>
    </location>
</feature>
<name>A0A0H1BAD9_9EURO</name>